<evidence type="ECO:0000313" key="1">
    <source>
        <dbReference type="EMBL" id="MEQ6322273.1"/>
    </source>
</evidence>
<dbReference type="Proteomes" id="UP001485476">
    <property type="component" value="Unassembled WGS sequence"/>
</dbReference>
<dbReference type="RefSeq" id="WP_230864479.1">
    <property type="nucleotide sequence ID" value="NZ_CP141297.1"/>
</dbReference>
<evidence type="ECO:0000313" key="2">
    <source>
        <dbReference type="Proteomes" id="UP001485476"/>
    </source>
</evidence>
<sequence length="94" mass="10843">MAQDHEEEVRIRWGETVDELHAALDRADDYKAKMLAAFRSHDAVLREFEKLGRYHQSTGHGCLCGKRNCATLSIIDSNQIYGHIDRMNRRDELG</sequence>
<accession>A0ABV1MJ36</accession>
<organism evidence="1 2">
    <name type="scientific">Mycobacterium canetti</name>
    <dbReference type="NCBI Taxonomy" id="78331"/>
    <lineage>
        <taxon>Bacteria</taxon>
        <taxon>Bacillati</taxon>
        <taxon>Actinomycetota</taxon>
        <taxon>Actinomycetes</taxon>
        <taxon>Mycobacteriales</taxon>
        <taxon>Mycobacteriaceae</taxon>
        <taxon>Mycobacterium</taxon>
        <taxon>Mycobacterium tuberculosis complex</taxon>
    </lineage>
</organism>
<comment type="caution">
    <text evidence="1">The sequence shown here is derived from an EMBL/GenBank/DDBJ whole genome shotgun (WGS) entry which is preliminary data.</text>
</comment>
<name>A0ABV1MJ36_9MYCO</name>
<protein>
    <submittedName>
        <fullName evidence="1">Uncharacterized protein</fullName>
    </submittedName>
</protein>
<dbReference type="EMBL" id="JBEEEP010000067">
    <property type="protein sequence ID" value="MEQ6322273.1"/>
    <property type="molecule type" value="Genomic_DNA"/>
</dbReference>
<dbReference type="GeneID" id="55863880"/>
<keyword evidence="2" id="KW-1185">Reference proteome</keyword>
<reference evidence="1 2" key="1">
    <citation type="submission" date="2024-05" db="EMBL/GenBank/DDBJ databases">
        <title>Whole genome sequences of Mycobacterium canettii strains associated with human tuberculosis in Canada.</title>
        <authorList>
            <person name="Islam M.R."/>
            <person name="Soualhine H."/>
        </authorList>
    </citation>
    <scope>NUCLEOTIDE SEQUENCE [LARGE SCALE GENOMIC DNA]</scope>
    <source>
        <strain evidence="1 2">1901080</strain>
    </source>
</reference>
<proteinExistence type="predicted"/>
<gene>
    <name evidence="1" type="ORF">ABDZ14_18890</name>
</gene>